<dbReference type="Pfam" id="PF17766">
    <property type="entry name" value="fn3_6"/>
    <property type="match status" value="1"/>
</dbReference>
<dbReference type="Gene3D" id="2.60.40.2310">
    <property type="match status" value="1"/>
</dbReference>
<sequence length="407" mass="45463">MTRFHGSERDDETGMAAGFHYRKMTIIIRDKESSERRWVHKERSIEKNGTSIDDQVYYLDVTKVFGAVLISNISGTYYSRNSFATIIVDPIYGEIIKSYIKSYDNFKHATSVANMSFMETGFDVKPAARVSSYSSRGPSYSCPFVLKPDITAPSTAILAAWPTNVHVLELKSQKFFSEFNIISRTSMACPHVAGVAALIKGAHRDWSPAAIRSAIMTTSYIFDNTKEQIKDIGTGEKATPFTLGAGHVNPNRALDPGLVYDVDVHDYVNLLCALKYSKRNITTITRSSSNDCSKPSLDLNYPSFIAFFNGGNSSSSTVQEFHRTVTNVGEGQTIYVARITPIKGLHVSVIPNKLVFNEKNEKLSYKLRIEVARMTKLKKVAFGYLTWMDVKHVVRSPIVVTTLKLKS</sequence>
<dbReference type="PROSITE" id="PS51892">
    <property type="entry name" value="SUBTILASE"/>
    <property type="match status" value="1"/>
</dbReference>
<dbReference type="EMBL" id="DF973792">
    <property type="protein sequence ID" value="GAU40171.1"/>
    <property type="molecule type" value="Genomic_DNA"/>
</dbReference>
<evidence type="ECO:0000256" key="4">
    <source>
        <dbReference type="ARBA" id="ARBA00023180"/>
    </source>
</evidence>
<keyword evidence="4" id="KW-0325">Glycoprotein</keyword>
<protein>
    <recommendedName>
        <fullName evidence="10">Subtilisin-like protease fibronectin type-III domain-containing protein</fullName>
    </recommendedName>
</protein>
<name>A0A2Z6N8Z2_TRISU</name>
<dbReference type="InterPro" id="IPR036852">
    <property type="entry name" value="Peptidase_S8/S53_dom_sf"/>
</dbReference>
<dbReference type="SUPFAM" id="SSF52743">
    <property type="entry name" value="Subtilisin-like"/>
    <property type="match status" value="1"/>
</dbReference>
<evidence type="ECO:0000259" key="7">
    <source>
        <dbReference type="Pfam" id="PF17766"/>
    </source>
</evidence>
<evidence type="ECO:0008006" key="10">
    <source>
        <dbReference type="Google" id="ProtNLM"/>
    </source>
</evidence>
<dbReference type="GO" id="GO:0004252">
    <property type="term" value="F:serine-type endopeptidase activity"/>
    <property type="evidence" value="ECO:0007669"/>
    <property type="project" value="InterPro"/>
</dbReference>
<evidence type="ECO:0000256" key="2">
    <source>
        <dbReference type="ARBA" id="ARBA00011073"/>
    </source>
</evidence>
<feature type="domain" description="Peptidase S8/S53" evidence="6">
    <location>
        <begin position="117"/>
        <end position="230"/>
    </location>
</feature>
<reference evidence="9" key="1">
    <citation type="journal article" date="2017" name="Front. Plant Sci.">
        <title>Climate Clever Clovers: New Paradigm to Reduce the Environmental Footprint of Ruminants by Breeding Low Methanogenic Forages Utilizing Haplotype Variation.</title>
        <authorList>
            <person name="Kaur P."/>
            <person name="Appels R."/>
            <person name="Bayer P.E."/>
            <person name="Keeble-Gagnere G."/>
            <person name="Wang J."/>
            <person name="Hirakawa H."/>
            <person name="Shirasawa K."/>
            <person name="Vercoe P."/>
            <person name="Stefanova K."/>
            <person name="Durmic Z."/>
            <person name="Nichols P."/>
            <person name="Revell C."/>
            <person name="Isobe S.N."/>
            <person name="Edwards D."/>
            <person name="Erskine W."/>
        </authorList>
    </citation>
    <scope>NUCLEOTIDE SEQUENCE [LARGE SCALE GENOMIC DNA]</scope>
    <source>
        <strain evidence="9">cv. Daliak</strain>
    </source>
</reference>
<keyword evidence="3" id="KW-0732">Signal</keyword>
<dbReference type="InterPro" id="IPR000209">
    <property type="entry name" value="Peptidase_S8/S53_dom"/>
</dbReference>
<gene>
    <name evidence="8" type="ORF">TSUD_292760</name>
</gene>
<feature type="domain" description="Subtilisin-like protease fibronectin type-III" evidence="7">
    <location>
        <begin position="298"/>
        <end position="400"/>
    </location>
</feature>
<evidence type="ECO:0000256" key="5">
    <source>
        <dbReference type="PROSITE-ProRule" id="PRU01240"/>
    </source>
</evidence>
<dbReference type="GO" id="GO:0006508">
    <property type="term" value="P:proteolysis"/>
    <property type="evidence" value="ECO:0007669"/>
    <property type="project" value="InterPro"/>
</dbReference>
<evidence type="ECO:0000313" key="8">
    <source>
        <dbReference type="EMBL" id="GAU40171.1"/>
    </source>
</evidence>
<accession>A0A2Z6N8Z2</accession>
<evidence type="ECO:0000313" key="9">
    <source>
        <dbReference type="Proteomes" id="UP000242715"/>
    </source>
</evidence>
<dbReference type="Proteomes" id="UP000242715">
    <property type="component" value="Unassembled WGS sequence"/>
</dbReference>
<dbReference type="InterPro" id="IPR041469">
    <property type="entry name" value="Subtilisin-like_FN3"/>
</dbReference>
<organism evidence="8 9">
    <name type="scientific">Trifolium subterraneum</name>
    <name type="common">Subterranean clover</name>
    <dbReference type="NCBI Taxonomy" id="3900"/>
    <lineage>
        <taxon>Eukaryota</taxon>
        <taxon>Viridiplantae</taxon>
        <taxon>Streptophyta</taxon>
        <taxon>Embryophyta</taxon>
        <taxon>Tracheophyta</taxon>
        <taxon>Spermatophyta</taxon>
        <taxon>Magnoliopsida</taxon>
        <taxon>eudicotyledons</taxon>
        <taxon>Gunneridae</taxon>
        <taxon>Pentapetalae</taxon>
        <taxon>rosids</taxon>
        <taxon>fabids</taxon>
        <taxon>Fabales</taxon>
        <taxon>Fabaceae</taxon>
        <taxon>Papilionoideae</taxon>
        <taxon>50 kb inversion clade</taxon>
        <taxon>NPAAA clade</taxon>
        <taxon>Hologalegina</taxon>
        <taxon>IRL clade</taxon>
        <taxon>Trifolieae</taxon>
        <taxon>Trifolium</taxon>
    </lineage>
</organism>
<comment type="caution">
    <text evidence="5">Lacks conserved residue(s) required for the propagation of feature annotation.</text>
</comment>
<dbReference type="Gene3D" id="3.40.50.200">
    <property type="entry name" value="Peptidase S8/S53 domain"/>
    <property type="match status" value="1"/>
</dbReference>
<dbReference type="Gene3D" id="3.50.30.30">
    <property type="match status" value="1"/>
</dbReference>
<dbReference type="InterPro" id="IPR045051">
    <property type="entry name" value="SBT"/>
</dbReference>
<keyword evidence="9" id="KW-1185">Reference proteome</keyword>
<comment type="similarity">
    <text evidence="2 5">Belongs to the peptidase S8 family.</text>
</comment>
<dbReference type="GO" id="GO:0005576">
    <property type="term" value="C:extracellular region"/>
    <property type="evidence" value="ECO:0007669"/>
    <property type="project" value="UniProtKB-SubCell"/>
</dbReference>
<evidence type="ECO:0000256" key="3">
    <source>
        <dbReference type="ARBA" id="ARBA00022729"/>
    </source>
</evidence>
<dbReference type="OrthoDB" id="206201at2759"/>
<comment type="subcellular location">
    <subcellularLocation>
        <location evidence="1">Secreted</location>
    </subcellularLocation>
</comment>
<evidence type="ECO:0000256" key="1">
    <source>
        <dbReference type="ARBA" id="ARBA00004613"/>
    </source>
</evidence>
<evidence type="ECO:0000259" key="6">
    <source>
        <dbReference type="Pfam" id="PF00082"/>
    </source>
</evidence>
<dbReference type="Pfam" id="PF00082">
    <property type="entry name" value="Peptidase_S8"/>
    <property type="match status" value="1"/>
</dbReference>
<dbReference type="PANTHER" id="PTHR10795">
    <property type="entry name" value="PROPROTEIN CONVERTASE SUBTILISIN/KEXIN"/>
    <property type="match status" value="1"/>
</dbReference>
<proteinExistence type="inferred from homology"/>
<dbReference type="AlphaFoldDB" id="A0A2Z6N8Z2"/>